<keyword evidence="3" id="KW-0472">Membrane</keyword>
<organism evidence="4 5">
    <name type="scientific">Sinomonas flava</name>
    <dbReference type="NCBI Taxonomy" id="496857"/>
    <lineage>
        <taxon>Bacteria</taxon>
        <taxon>Bacillati</taxon>
        <taxon>Actinomycetota</taxon>
        <taxon>Actinomycetes</taxon>
        <taxon>Micrococcales</taxon>
        <taxon>Micrococcaceae</taxon>
        <taxon>Sinomonas</taxon>
    </lineage>
</organism>
<accession>A0ABP5NJH0</accession>
<keyword evidence="3" id="KW-0812">Transmembrane</keyword>
<evidence type="ECO:0000256" key="2">
    <source>
        <dbReference type="SAM" id="MobiDB-lite"/>
    </source>
</evidence>
<dbReference type="SUPFAM" id="SSF63817">
    <property type="entry name" value="Sortase"/>
    <property type="match status" value="1"/>
</dbReference>
<evidence type="ECO:0000313" key="5">
    <source>
        <dbReference type="Proteomes" id="UP001500432"/>
    </source>
</evidence>
<comment type="caution">
    <text evidence="4">The sequence shown here is derived from an EMBL/GenBank/DDBJ whole genome shotgun (WGS) entry which is preliminary data.</text>
</comment>
<dbReference type="InterPro" id="IPR023365">
    <property type="entry name" value="Sortase_dom-sf"/>
</dbReference>
<dbReference type="NCBIfam" id="TIGR01076">
    <property type="entry name" value="sortase_fam"/>
    <property type="match status" value="1"/>
</dbReference>
<dbReference type="Proteomes" id="UP001500432">
    <property type="component" value="Unassembled WGS sequence"/>
</dbReference>
<dbReference type="Pfam" id="PF04203">
    <property type="entry name" value="Sortase"/>
    <property type="match status" value="1"/>
</dbReference>
<reference evidence="5" key="1">
    <citation type="journal article" date="2019" name="Int. J. Syst. Evol. Microbiol.">
        <title>The Global Catalogue of Microorganisms (GCM) 10K type strain sequencing project: providing services to taxonomists for standard genome sequencing and annotation.</title>
        <authorList>
            <consortium name="The Broad Institute Genomics Platform"/>
            <consortium name="The Broad Institute Genome Sequencing Center for Infectious Disease"/>
            <person name="Wu L."/>
            <person name="Ma J."/>
        </authorList>
    </citation>
    <scope>NUCLEOTIDE SEQUENCE [LARGE SCALE GENOMIC DNA]</scope>
    <source>
        <strain evidence="5">JCM 16034</strain>
    </source>
</reference>
<dbReference type="InterPro" id="IPR053465">
    <property type="entry name" value="Sortase_Class_E"/>
</dbReference>
<proteinExistence type="predicted"/>
<name>A0ABP5NJH0_9MICC</name>
<dbReference type="Gene3D" id="2.40.260.10">
    <property type="entry name" value="Sortase"/>
    <property type="match status" value="1"/>
</dbReference>
<dbReference type="CDD" id="cd05830">
    <property type="entry name" value="Sortase_E"/>
    <property type="match status" value="1"/>
</dbReference>
<keyword evidence="3" id="KW-1133">Transmembrane helix</keyword>
<feature type="region of interest" description="Disordered" evidence="2">
    <location>
        <begin position="43"/>
        <end position="69"/>
    </location>
</feature>
<sequence length="235" mass="24898">MVGELVCTVGAIIVLFVVWQLWWTNVEADARQGAVVREFVQDAATPDPAPSPTATAAPKPGDGPAPVPEQPGNLGVIGVMYIPRFGEAYARPVLEGTGRDVLDTLGLGHYGSTSMPGAPGNFALAGHRQTHGAVLDNIDLLEPGDKIYLQTKDAYYTYVFRSGEIVLPDALDVLLPVPHKPGAKPTESLLTLTTCHPRYGSTERFIAYSTLDSWRPTSAGPPPEIAATVAAAQKG</sequence>
<protein>
    <submittedName>
        <fullName evidence="4">Class E sortase</fullName>
    </submittedName>
</protein>
<keyword evidence="5" id="KW-1185">Reference proteome</keyword>
<feature type="transmembrane region" description="Helical" evidence="3">
    <location>
        <begin position="5"/>
        <end position="23"/>
    </location>
</feature>
<dbReference type="InterPro" id="IPR042003">
    <property type="entry name" value="Sortase_E"/>
</dbReference>
<evidence type="ECO:0000313" key="4">
    <source>
        <dbReference type="EMBL" id="GAA2198576.1"/>
    </source>
</evidence>
<dbReference type="EMBL" id="BAAAQW010000003">
    <property type="protein sequence ID" value="GAA2198576.1"/>
    <property type="molecule type" value="Genomic_DNA"/>
</dbReference>
<dbReference type="InterPro" id="IPR005754">
    <property type="entry name" value="Sortase"/>
</dbReference>
<dbReference type="NCBIfam" id="NF033747">
    <property type="entry name" value="class_E_sortase"/>
    <property type="match status" value="1"/>
</dbReference>
<gene>
    <name evidence="4" type="ORF">GCM10009849_11750</name>
</gene>
<evidence type="ECO:0000256" key="3">
    <source>
        <dbReference type="SAM" id="Phobius"/>
    </source>
</evidence>
<evidence type="ECO:0000256" key="1">
    <source>
        <dbReference type="ARBA" id="ARBA00022801"/>
    </source>
</evidence>
<keyword evidence="1" id="KW-0378">Hydrolase</keyword>